<keyword evidence="3" id="KW-1185">Reference proteome</keyword>
<evidence type="ECO:0000313" key="2">
    <source>
        <dbReference type="EMBL" id="GAA0928033.1"/>
    </source>
</evidence>
<sequence>MLLPQSVSNAAEPWTATELDRLEELARCNIPPCVIGIRLGRPEIAVAQKAAQAGITLEPANQPPYGKSTAEPDPIQPLGSPEQPDAPAGPDPIRPLGTPEPKEADIPEPDEASPSG</sequence>
<evidence type="ECO:0000313" key="3">
    <source>
        <dbReference type="Proteomes" id="UP001500542"/>
    </source>
</evidence>
<evidence type="ECO:0000256" key="1">
    <source>
        <dbReference type="SAM" id="MobiDB-lite"/>
    </source>
</evidence>
<accession>A0ABP3ZW51</accession>
<proteinExistence type="predicted"/>
<reference evidence="3" key="1">
    <citation type="journal article" date="2019" name="Int. J. Syst. Evol. Microbiol.">
        <title>The Global Catalogue of Microorganisms (GCM) 10K type strain sequencing project: providing services to taxonomists for standard genome sequencing and annotation.</title>
        <authorList>
            <consortium name="The Broad Institute Genomics Platform"/>
            <consortium name="The Broad Institute Genome Sequencing Center for Infectious Disease"/>
            <person name="Wu L."/>
            <person name="Ma J."/>
        </authorList>
    </citation>
    <scope>NUCLEOTIDE SEQUENCE [LARGE SCALE GENOMIC DNA]</scope>
    <source>
        <strain evidence="3">JCM 10977</strain>
    </source>
</reference>
<protein>
    <submittedName>
        <fullName evidence="2">Uncharacterized protein</fullName>
    </submittedName>
</protein>
<comment type="caution">
    <text evidence="2">The sequence shown here is derived from an EMBL/GenBank/DDBJ whole genome shotgun (WGS) entry which is preliminary data.</text>
</comment>
<organism evidence="2 3">
    <name type="scientific">Kribbella koreensis</name>
    <dbReference type="NCBI Taxonomy" id="57909"/>
    <lineage>
        <taxon>Bacteria</taxon>
        <taxon>Bacillati</taxon>
        <taxon>Actinomycetota</taxon>
        <taxon>Actinomycetes</taxon>
        <taxon>Propionibacteriales</taxon>
        <taxon>Kribbellaceae</taxon>
        <taxon>Kribbella</taxon>
    </lineage>
</organism>
<feature type="region of interest" description="Disordered" evidence="1">
    <location>
        <begin position="55"/>
        <end position="116"/>
    </location>
</feature>
<feature type="compositionally biased region" description="Acidic residues" evidence="1">
    <location>
        <begin position="106"/>
        <end position="116"/>
    </location>
</feature>
<dbReference type="RefSeq" id="WP_343965116.1">
    <property type="nucleotide sequence ID" value="NZ_BAAAHK010000003.1"/>
</dbReference>
<name>A0ABP3ZW51_9ACTN</name>
<dbReference type="EMBL" id="BAAAHK010000003">
    <property type="protein sequence ID" value="GAA0928033.1"/>
    <property type="molecule type" value="Genomic_DNA"/>
</dbReference>
<dbReference type="Proteomes" id="UP001500542">
    <property type="component" value="Unassembled WGS sequence"/>
</dbReference>
<gene>
    <name evidence="2" type="ORF">GCM10009554_09320</name>
</gene>